<name>A0AA41Q057_9ACTN</name>
<reference evidence="4" key="1">
    <citation type="submission" date="2022-01" db="EMBL/GenBank/DDBJ databases">
        <title>Genome-Based Taxonomic Classification of the Phylum Actinobacteria.</title>
        <authorList>
            <person name="Gao Y."/>
        </authorList>
    </citation>
    <scope>NUCLEOTIDE SEQUENCE</scope>
    <source>
        <strain evidence="4">KLBMP 8922</strain>
    </source>
</reference>
<dbReference type="SUPFAM" id="SSF48498">
    <property type="entry name" value="Tetracyclin repressor-like, C-terminal domain"/>
    <property type="match status" value="1"/>
</dbReference>
<sequence>MAWDTARTKQLLLDAAVVEFAEFGPAGARVARIAQRAGVNKERIYQYFGSKEALFIAVLDAELQRFAAALPMDAGDPGDLGAYAAQVFDYHHRNPHVARLLAWEGLHHQDAFAFASEDERTGHYDANVAVLARAQASGAVPGDVPAAQLVYAVLALSASWFILPQLGRMLLPELAAAQAEAQRDALAALIARLVAPGAVAG</sequence>
<dbReference type="PRINTS" id="PR00455">
    <property type="entry name" value="HTHTETR"/>
</dbReference>
<dbReference type="Proteomes" id="UP001165378">
    <property type="component" value="Unassembled WGS sequence"/>
</dbReference>
<evidence type="ECO:0000313" key="5">
    <source>
        <dbReference type="Proteomes" id="UP001165378"/>
    </source>
</evidence>
<dbReference type="PANTHER" id="PTHR30328">
    <property type="entry name" value="TRANSCRIPTIONAL REPRESSOR"/>
    <property type="match status" value="1"/>
</dbReference>
<accession>A0AA41Q057</accession>
<proteinExistence type="predicted"/>
<dbReference type="GO" id="GO:0003677">
    <property type="term" value="F:DNA binding"/>
    <property type="evidence" value="ECO:0007669"/>
    <property type="project" value="UniProtKB-UniRule"/>
</dbReference>
<evidence type="ECO:0000256" key="1">
    <source>
        <dbReference type="ARBA" id="ARBA00023125"/>
    </source>
</evidence>
<evidence type="ECO:0000259" key="3">
    <source>
        <dbReference type="PROSITE" id="PS50977"/>
    </source>
</evidence>
<dbReference type="EMBL" id="JAKFHA010000009">
    <property type="protein sequence ID" value="MCF2529120.1"/>
    <property type="molecule type" value="Genomic_DNA"/>
</dbReference>
<gene>
    <name evidence="4" type="ORF">LZ495_18135</name>
</gene>
<feature type="DNA-binding region" description="H-T-H motif" evidence="2">
    <location>
        <begin position="29"/>
        <end position="48"/>
    </location>
</feature>
<dbReference type="InterPro" id="IPR001647">
    <property type="entry name" value="HTH_TetR"/>
</dbReference>
<dbReference type="AlphaFoldDB" id="A0AA41Q057"/>
<feature type="domain" description="HTH tetR-type" evidence="3">
    <location>
        <begin position="6"/>
        <end position="66"/>
    </location>
</feature>
<dbReference type="Pfam" id="PF17926">
    <property type="entry name" value="TetR_C_21"/>
    <property type="match status" value="1"/>
</dbReference>
<dbReference type="InterPro" id="IPR036271">
    <property type="entry name" value="Tet_transcr_reg_TetR-rel_C_sf"/>
</dbReference>
<dbReference type="PANTHER" id="PTHR30328:SF54">
    <property type="entry name" value="HTH-TYPE TRANSCRIPTIONAL REPRESSOR SCO4008"/>
    <property type="match status" value="1"/>
</dbReference>
<organism evidence="4 5">
    <name type="scientific">Yinghuangia soli</name>
    <dbReference type="NCBI Taxonomy" id="2908204"/>
    <lineage>
        <taxon>Bacteria</taxon>
        <taxon>Bacillati</taxon>
        <taxon>Actinomycetota</taxon>
        <taxon>Actinomycetes</taxon>
        <taxon>Kitasatosporales</taxon>
        <taxon>Streptomycetaceae</taxon>
        <taxon>Yinghuangia</taxon>
    </lineage>
</organism>
<dbReference type="GO" id="GO:0006355">
    <property type="term" value="P:regulation of DNA-templated transcription"/>
    <property type="evidence" value="ECO:0007669"/>
    <property type="project" value="UniProtKB-ARBA"/>
</dbReference>
<keyword evidence="5" id="KW-1185">Reference proteome</keyword>
<dbReference type="Pfam" id="PF00440">
    <property type="entry name" value="TetR_N"/>
    <property type="match status" value="1"/>
</dbReference>
<dbReference type="RefSeq" id="WP_235053284.1">
    <property type="nucleotide sequence ID" value="NZ_JAKFHA010000009.1"/>
</dbReference>
<protein>
    <submittedName>
        <fullName evidence="4">TetR/AcrR family transcriptional regulator</fullName>
    </submittedName>
</protein>
<dbReference type="InterPro" id="IPR009057">
    <property type="entry name" value="Homeodomain-like_sf"/>
</dbReference>
<dbReference type="SUPFAM" id="SSF46689">
    <property type="entry name" value="Homeodomain-like"/>
    <property type="match status" value="1"/>
</dbReference>
<dbReference type="Gene3D" id="1.10.357.10">
    <property type="entry name" value="Tetracycline Repressor, domain 2"/>
    <property type="match status" value="1"/>
</dbReference>
<dbReference type="InterPro" id="IPR050109">
    <property type="entry name" value="HTH-type_TetR-like_transc_reg"/>
</dbReference>
<dbReference type="PROSITE" id="PS50977">
    <property type="entry name" value="HTH_TETR_2"/>
    <property type="match status" value="1"/>
</dbReference>
<evidence type="ECO:0000313" key="4">
    <source>
        <dbReference type="EMBL" id="MCF2529120.1"/>
    </source>
</evidence>
<evidence type="ECO:0000256" key="2">
    <source>
        <dbReference type="PROSITE-ProRule" id="PRU00335"/>
    </source>
</evidence>
<keyword evidence="1 2" id="KW-0238">DNA-binding</keyword>
<dbReference type="InterPro" id="IPR041467">
    <property type="entry name" value="Sco4008_C"/>
</dbReference>
<comment type="caution">
    <text evidence="4">The sequence shown here is derived from an EMBL/GenBank/DDBJ whole genome shotgun (WGS) entry which is preliminary data.</text>
</comment>